<keyword evidence="2" id="KW-1185">Reference proteome</keyword>
<evidence type="ECO:0000313" key="2">
    <source>
        <dbReference type="Proteomes" id="UP000298324"/>
    </source>
</evidence>
<dbReference type="AlphaFoldDB" id="A0A4Y7R9K7"/>
<proteinExistence type="predicted"/>
<evidence type="ECO:0000313" key="1">
    <source>
        <dbReference type="EMBL" id="TEB05373.1"/>
    </source>
</evidence>
<sequence>MILARRTKNRPLYGWDSRLKQSNTLLPSVKMMSVQEHGGYFVSRLKGNSNPLIVSPLRKCRGYSIDLNGKRIRFLLESLKRELENPFKGLAK</sequence>
<protein>
    <submittedName>
        <fullName evidence="1">Uncharacterized protein</fullName>
    </submittedName>
</protein>
<comment type="caution">
    <text evidence="1">The sequence shown here is derived from an EMBL/GenBank/DDBJ whole genome shotgun (WGS) entry which is preliminary data.</text>
</comment>
<dbReference type="Proteomes" id="UP000298324">
    <property type="component" value="Unassembled WGS sequence"/>
</dbReference>
<name>A0A4Y7R9K7_9FIRM</name>
<gene>
    <name evidence="1" type="ORF">Psch_02414</name>
</gene>
<accession>A0A4Y7R9K7</accession>
<organism evidence="1 2">
    <name type="scientific">Pelotomaculum schinkii</name>
    <dbReference type="NCBI Taxonomy" id="78350"/>
    <lineage>
        <taxon>Bacteria</taxon>
        <taxon>Bacillati</taxon>
        <taxon>Bacillota</taxon>
        <taxon>Clostridia</taxon>
        <taxon>Eubacteriales</taxon>
        <taxon>Desulfotomaculaceae</taxon>
        <taxon>Pelotomaculum</taxon>
    </lineage>
</organism>
<dbReference type="EMBL" id="QFGA01000002">
    <property type="protein sequence ID" value="TEB05373.1"/>
    <property type="molecule type" value="Genomic_DNA"/>
</dbReference>
<reference evidence="1 2" key="1">
    <citation type="journal article" date="2018" name="Environ. Microbiol.">
        <title>Novel energy conservation strategies and behaviour of Pelotomaculum schinkii driving syntrophic propionate catabolism.</title>
        <authorList>
            <person name="Hidalgo-Ahumada C.A.P."/>
            <person name="Nobu M.K."/>
            <person name="Narihiro T."/>
            <person name="Tamaki H."/>
            <person name="Liu W.T."/>
            <person name="Kamagata Y."/>
            <person name="Stams A.J.M."/>
            <person name="Imachi H."/>
            <person name="Sousa D.Z."/>
        </authorList>
    </citation>
    <scope>NUCLEOTIDE SEQUENCE [LARGE SCALE GENOMIC DNA]</scope>
    <source>
        <strain evidence="1 2">HH</strain>
    </source>
</reference>